<evidence type="ECO:0000313" key="3">
    <source>
        <dbReference type="Proteomes" id="UP001162164"/>
    </source>
</evidence>
<sequence>MTEEGHRLHGMNGNADSNIKEECHKANYGHGGRLKFFKDGKFILELERAREGERVSWVSVPRKTTFWPPQGTASSTAAYRLESSTSLSGCILQIHSLYPGLSVTITLFSVSDDNSSIQSSPWQRDHSWKQTAPCRNISKEMMLTSAKDRKKSSKKCLLVIVQNLIDRNFRTSTPPRAETVVSPRKRFLREMEKDKMQVEDNCQKRVETSLRGITACQVESPVLANGIEDTKPPRNCSYSITSLLAEDRNIKRSPSNSPSHYSPMAPPQYCSPPPPTTGGTQRAWTGYDPSNFPGYPPYAPRSLTSGRTCTRSRRCPPYYGAGVYNRGYLVPPMYHTPMQVPLRHETPSCSWTVEPARDGDHRGGRQLQNQFGVTLLPLETTCSPLPCNIGLNLPADCTNFAHFCTPTFEFCMHFSS</sequence>
<accession>A0ABQ9IZS8</accession>
<protein>
    <submittedName>
        <fullName evidence="2">Uncharacterized protein</fullName>
    </submittedName>
</protein>
<evidence type="ECO:0000256" key="1">
    <source>
        <dbReference type="SAM" id="MobiDB-lite"/>
    </source>
</evidence>
<proteinExistence type="predicted"/>
<dbReference type="EMBL" id="JAPWTJ010001691">
    <property type="protein sequence ID" value="KAJ8969920.1"/>
    <property type="molecule type" value="Genomic_DNA"/>
</dbReference>
<feature type="compositionally biased region" description="Pro residues" evidence="1">
    <location>
        <begin position="264"/>
        <end position="276"/>
    </location>
</feature>
<dbReference type="Proteomes" id="UP001162164">
    <property type="component" value="Unassembled WGS sequence"/>
</dbReference>
<evidence type="ECO:0000313" key="2">
    <source>
        <dbReference type="EMBL" id="KAJ8969920.1"/>
    </source>
</evidence>
<feature type="region of interest" description="Disordered" evidence="1">
    <location>
        <begin position="247"/>
        <end position="280"/>
    </location>
</feature>
<name>A0ABQ9IZS8_9CUCU</name>
<keyword evidence="3" id="KW-1185">Reference proteome</keyword>
<reference evidence="2" key="1">
    <citation type="journal article" date="2023" name="Insect Mol. Biol.">
        <title>Genome sequencing provides insights into the evolution of gene families encoding plant cell wall-degrading enzymes in longhorned beetles.</title>
        <authorList>
            <person name="Shin N.R."/>
            <person name="Okamura Y."/>
            <person name="Kirsch R."/>
            <person name="Pauchet Y."/>
        </authorList>
    </citation>
    <scope>NUCLEOTIDE SEQUENCE</scope>
    <source>
        <strain evidence="2">MMC_N1</strain>
    </source>
</reference>
<comment type="caution">
    <text evidence="2">The sequence shown here is derived from an EMBL/GenBank/DDBJ whole genome shotgun (WGS) entry which is preliminary data.</text>
</comment>
<gene>
    <name evidence="2" type="ORF">NQ317_016185</name>
</gene>
<organism evidence="2 3">
    <name type="scientific">Molorchus minor</name>
    <dbReference type="NCBI Taxonomy" id="1323400"/>
    <lineage>
        <taxon>Eukaryota</taxon>
        <taxon>Metazoa</taxon>
        <taxon>Ecdysozoa</taxon>
        <taxon>Arthropoda</taxon>
        <taxon>Hexapoda</taxon>
        <taxon>Insecta</taxon>
        <taxon>Pterygota</taxon>
        <taxon>Neoptera</taxon>
        <taxon>Endopterygota</taxon>
        <taxon>Coleoptera</taxon>
        <taxon>Polyphaga</taxon>
        <taxon>Cucujiformia</taxon>
        <taxon>Chrysomeloidea</taxon>
        <taxon>Cerambycidae</taxon>
        <taxon>Lamiinae</taxon>
        <taxon>Monochamini</taxon>
        <taxon>Molorchus</taxon>
    </lineage>
</organism>